<dbReference type="VEuPathDB" id="FungiDB:CLUG_00642"/>
<reference evidence="2 3" key="1">
    <citation type="journal article" date="2009" name="Nature">
        <title>Evolution of pathogenicity and sexual reproduction in eight Candida genomes.</title>
        <authorList>
            <person name="Butler G."/>
            <person name="Rasmussen M.D."/>
            <person name="Lin M.F."/>
            <person name="Santos M.A."/>
            <person name="Sakthikumar S."/>
            <person name="Munro C.A."/>
            <person name="Rheinbay E."/>
            <person name="Grabherr M."/>
            <person name="Forche A."/>
            <person name="Reedy J.L."/>
            <person name="Agrafioti I."/>
            <person name="Arnaud M.B."/>
            <person name="Bates S."/>
            <person name="Brown A.J."/>
            <person name="Brunke S."/>
            <person name="Costanzo M.C."/>
            <person name="Fitzpatrick D.A."/>
            <person name="de Groot P.W."/>
            <person name="Harris D."/>
            <person name="Hoyer L.L."/>
            <person name="Hube B."/>
            <person name="Klis F.M."/>
            <person name="Kodira C."/>
            <person name="Lennard N."/>
            <person name="Logue M.E."/>
            <person name="Martin R."/>
            <person name="Neiman A.M."/>
            <person name="Nikolaou E."/>
            <person name="Quail M.A."/>
            <person name="Quinn J."/>
            <person name="Santos M.C."/>
            <person name="Schmitzberger F.F."/>
            <person name="Sherlock G."/>
            <person name="Shah P."/>
            <person name="Silverstein K.A."/>
            <person name="Skrzypek M.S."/>
            <person name="Soll D."/>
            <person name="Staggs R."/>
            <person name="Stansfield I."/>
            <person name="Stumpf M.P."/>
            <person name="Sudbery P.E."/>
            <person name="Srikantha T."/>
            <person name="Zeng Q."/>
            <person name="Berman J."/>
            <person name="Berriman M."/>
            <person name="Heitman J."/>
            <person name="Gow N.A."/>
            <person name="Lorenz M.C."/>
            <person name="Birren B.W."/>
            <person name="Kellis M."/>
            <person name="Cuomo C.A."/>
        </authorList>
    </citation>
    <scope>NUCLEOTIDE SEQUENCE [LARGE SCALE GENOMIC DNA]</scope>
    <source>
        <strain evidence="2 3">ATCC 42720</strain>
    </source>
</reference>
<name>C4XXG9_CLAL4</name>
<protein>
    <submittedName>
        <fullName evidence="2">Uncharacterized protein</fullName>
    </submittedName>
</protein>
<dbReference type="KEGG" id="clu:CLUG_00642"/>
<sequence length="467" mass="48666">MKTVAKSVQRYVYCILMQLETCSPSQHGHVVSRSVVVQQALDGASAGNHNVLVPQGHVGPGLDVGSRHSVYSIQSLADGCSVAGQQHLRGNVVDNGHWRVQSSQQGGLDSSLGTSNLGVGHRHRQTVPLLQSEVHKVVNSLKVGDLGVETPQTGVGVRGGEVRVLVDNVVVSDDGGQLWRRVLGSSGVVVKQTKHGGCNLGHVVSRRRHSLTLCSNGHVRLWVGVVAHSDLGTQEGGWLSHRLEASGHLQLLLQSVNQSIVVKVTGGGNNGVGGHHSLFQEASGVLQLQVGDGLGRTEQGQAQRVASERRRIQVLQDHARRRGLQGTGLDDSGVFGSGKVCLFKLGAAVAHSLSHGSGSGSHVAVGGLRNDTRGFSGSVRRKKRAVVKPSAQNGSGQGGYTIVVGVFGARTGTKENTHGGGRSVGVDFRGHSDAIGQSCELCGGVGSADKTAESTKHGKKSGSGKRD</sequence>
<dbReference type="HOGENOM" id="CLU_585263_0_0_1"/>
<dbReference type="EMBL" id="CH408076">
    <property type="protein sequence ID" value="EEQ36520.1"/>
    <property type="molecule type" value="Genomic_DNA"/>
</dbReference>
<evidence type="ECO:0000313" key="3">
    <source>
        <dbReference type="Proteomes" id="UP000007703"/>
    </source>
</evidence>
<feature type="compositionally biased region" description="Basic residues" evidence="1">
    <location>
        <begin position="457"/>
        <end position="467"/>
    </location>
</feature>
<feature type="region of interest" description="Disordered" evidence="1">
    <location>
        <begin position="374"/>
        <end position="394"/>
    </location>
</feature>
<dbReference type="InParanoid" id="C4XXG9"/>
<accession>C4XXG9</accession>
<proteinExistence type="predicted"/>
<dbReference type="Proteomes" id="UP000007703">
    <property type="component" value="Unassembled WGS sequence"/>
</dbReference>
<feature type="region of interest" description="Disordered" evidence="1">
    <location>
        <begin position="446"/>
        <end position="467"/>
    </location>
</feature>
<evidence type="ECO:0000313" key="2">
    <source>
        <dbReference type="EMBL" id="EEQ36520.1"/>
    </source>
</evidence>
<evidence type="ECO:0000256" key="1">
    <source>
        <dbReference type="SAM" id="MobiDB-lite"/>
    </source>
</evidence>
<organism evidence="2 3">
    <name type="scientific">Clavispora lusitaniae (strain ATCC 42720)</name>
    <name type="common">Yeast</name>
    <name type="synonym">Candida lusitaniae</name>
    <dbReference type="NCBI Taxonomy" id="306902"/>
    <lineage>
        <taxon>Eukaryota</taxon>
        <taxon>Fungi</taxon>
        <taxon>Dikarya</taxon>
        <taxon>Ascomycota</taxon>
        <taxon>Saccharomycotina</taxon>
        <taxon>Pichiomycetes</taxon>
        <taxon>Metschnikowiaceae</taxon>
        <taxon>Clavispora</taxon>
    </lineage>
</organism>
<gene>
    <name evidence="2" type="ORF">CLUG_00642</name>
</gene>
<dbReference type="AlphaFoldDB" id="C4XXG9"/>